<dbReference type="InterPro" id="IPR012902">
    <property type="entry name" value="N_methyl_site"/>
</dbReference>
<dbReference type="Proteomes" id="UP000318294">
    <property type="component" value="Unassembled WGS sequence"/>
</dbReference>
<dbReference type="SUPFAM" id="SSF54523">
    <property type="entry name" value="Pili subunits"/>
    <property type="match status" value="1"/>
</dbReference>
<proteinExistence type="predicted"/>
<dbReference type="AlphaFoldDB" id="A0A554X6Q7"/>
<sequence>MAPHSPVARRRLRGFTLVEVLAALAVVATALAAGSQASAALIRMAERQMQQWLAQRCADDALVAARLDPIFPAPGVRAERCTQGGLAFVVELDIGTTPNPSIRRVQARVALAERPDEVLLRTTTIVGRH</sequence>
<dbReference type="NCBIfam" id="TIGR02532">
    <property type="entry name" value="IV_pilin_GFxxxE"/>
    <property type="match status" value="1"/>
</dbReference>
<dbReference type="GO" id="GO:0015628">
    <property type="term" value="P:protein secretion by the type II secretion system"/>
    <property type="evidence" value="ECO:0007669"/>
    <property type="project" value="InterPro"/>
</dbReference>
<comment type="caution">
    <text evidence="2">The sequence shown here is derived from an EMBL/GenBank/DDBJ whole genome shotgun (WGS) entry which is preliminary data.</text>
</comment>
<dbReference type="InterPro" id="IPR045584">
    <property type="entry name" value="Pilin-like"/>
</dbReference>
<dbReference type="Gene3D" id="3.30.1300.30">
    <property type="entry name" value="GSPII I/J protein-like"/>
    <property type="match status" value="1"/>
</dbReference>
<dbReference type="OrthoDB" id="5296572at2"/>
<keyword evidence="3" id="KW-1185">Reference proteome</keyword>
<dbReference type="RefSeq" id="WP_144329150.1">
    <property type="nucleotide sequence ID" value="NZ_VJON01000045.1"/>
</dbReference>
<dbReference type="GO" id="GO:0015627">
    <property type="term" value="C:type II protein secretion system complex"/>
    <property type="evidence" value="ECO:0007669"/>
    <property type="project" value="InterPro"/>
</dbReference>
<dbReference type="Pfam" id="PF07963">
    <property type="entry name" value="N_methyl"/>
    <property type="match status" value="1"/>
</dbReference>
<accession>A0A554X6Q7</accession>
<dbReference type="InterPro" id="IPR003413">
    <property type="entry name" value="T2SS_GspI_C"/>
</dbReference>
<evidence type="ECO:0000259" key="1">
    <source>
        <dbReference type="Pfam" id="PF02501"/>
    </source>
</evidence>
<name>A0A554X6Q7_9BURK</name>
<evidence type="ECO:0000313" key="3">
    <source>
        <dbReference type="Proteomes" id="UP000318294"/>
    </source>
</evidence>
<reference evidence="2 3" key="1">
    <citation type="submission" date="2019-07" db="EMBL/GenBank/DDBJ databases">
        <title>Tepidimonas charontis SPSP-6 draft genome.</title>
        <authorList>
            <person name="Da Costa M.S."/>
            <person name="Froufe H.J.C."/>
            <person name="Egas C."/>
            <person name="Albuquerque L."/>
        </authorList>
    </citation>
    <scope>NUCLEOTIDE SEQUENCE [LARGE SCALE GENOMIC DNA]</scope>
    <source>
        <strain evidence="2 3">SPSP-6</strain>
    </source>
</reference>
<dbReference type="EMBL" id="VJON01000045">
    <property type="protein sequence ID" value="TSE31497.1"/>
    <property type="molecule type" value="Genomic_DNA"/>
</dbReference>
<evidence type="ECO:0000313" key="2">
    <source>
        <dbReference type="EMBL" id="TSE31497.1"/>
    </source>
</evidence>
<gene>
    <name evidence="2" type="ORF">Tchar_02286</name>
</gene>
<dbReference type="PROSITE" id="PS00409">
    <property type="entry name" value="PROKAR_NTER_METHYL"/>
    <property type="match status" value="1"/>
</dbReference>
<protein>
    <submittedName>
        <fullName evidence="2">GspI: type II secretion system protein I</fullName>
    </submittedName>
</protein>
<feature type="domain" description="Type II secretion system protein GspI C-terminal" evidence="1">
    <location>
        <begin position="50"/>
        <end position="126"/>
    </location>
</feature>
<dbReference type="Pfam" id="PF02501">
    <property type="entry name" value="T2SSI"/>
    <property type="match status" value="1"/>
</dbReference>
<organism evidence="2 3">
    <name type="scientific">Tepidimonas charontis</name>
    <dbReference type="NCBI Taxonomy" id="2267262"/>
    <lineage>
        <taxon>Bacteria</taxon>
        <taxon>Pseudomonadati</taxon>
        <taxon>Pseudomonadota</taxon>
        <taxon>Betaproteobacteria</taxon>
        <taxon>Burkholderiales</taxon>
        <taxon>Tepidimonas</taxon>
    </lineage>
</organism>